<dbReference type="EMBL" id="CAJVPZ010012328">
    <property type="protein sequence ID" value="CAG8638686.1"/>
    <property type="molecule type" value="Genomic_DNA"/>
</dbReference>
<dbReference type="AlphaFoldDB" id="A0A9N9GYC3"/>
<dbReference type="SUPFAM" id="SSF57667">
    <property type="entry name" value="beta-beta-alpha zinc fingers"/>
    <property type="match status" value="1"/>
</dbReference>
<keyword evidence="2" id="KW-0863">Zinc-finger</keyword>
<reference evidence="5" key="1">
    <citation type="submission" date="2021-06" db="EMBL/GenBank/DDBJ databases">
        <authorList>
            <person name="Kallberg Y."/>
            <person name="Tangrot J."/>
            <person name="Rosling A."/>
        </authorList>
    </citation>
    <scope>NUCLEOTIDE SEQUENCE</scope>
    <source>
        <strain evidence="5">IN212</strain>
    </source>
</reference>
<keyword evidence="3" id="KW-0862">Zinc</keyword>
<feature type="domain" description="BED-type" evidence="4">
    <location>
        <begin position="74"/>
        <end position="115"/>
    </location>
</feature>
<comment type="caution">
    <text evidence="5">The sequence shown here is derived from an EMBL/GenBank/DDBJ whole genome shotgun (WGS) entry which is preliminary data.</text>
</comment>
<evidence type="ECO:0000259" key="4">
    <source>
        <dbReference type="Pfam" id="PF02892"/>
    </source>
</evidence>
<dbReference type="OrthoDB" id="2415594at2759"/>
<gene>
    <name evidence="5" type="ORF">RFULGI_LOCUS7994</name>
</gene>
<name>A0A9N9GYC3_9GLOM</name>
<keyword evidence="1" id="KW-0479">Metal-binding</keyword>
<evidence type="ECO:0000256" key="2">
    <source>
        <dbReference type="ARBA" id="ARBA00022771"/>
    </source>
</evidence>
<proteinExistence type="predicted"/>
<sequence>MNSEPDSDYNYEDFEYNDYNYEDYILYSELLSSTNTSSPSPALEINTSSPSSISETSTILTSETTNIISSKKPSPLWQYFYFKSDKPNNLICDKCKFEFLDKSGNSTLKKHLSSQYNIIVPRVKTHQSKLIFTCKDPWPEKQKKERNIALI</sequence>
<evidence type="ECO:0000313" key="5">
    <source>
        <dbReference type="EMBL" id="CAG8638686.1"/>
    </source>
</evidence>
<dbReference type="GO" id="GO:0008270">
    <property type="term" value="F:zinc ion binding"/>
    <property type="evidence" value="ECO:0007669"/>
    <property type="project" value="UniProtKB-KW"/>
</dbReference>
<organism evidence="5 6">
    <name type="scientific">Racocetra fulgida</name>
    <dbReference type="NCBI Taxonomy" id="60492"/>
    <lineage>
        <taxon>Eukaryota</taxon>
        <taxon>Fungi</taxon>
        <taxon>Fungi incertae sedis</taxon>
        <taxon>Mucoromycota</taxon>
        <taxon>Glomeromycotina</taxon>
        <taxon>Glomeromycetes</taxon>
        <taxon>Diversisporales</taxon>
        <taxon>Gigasporaceae</taxon>
        <taxon>Racocetra</taxon>
    </lineage>
</organism>
<protein>
    <submittedName>
        <fullName evidence="5">3172_t:CDS:1</fullName>
    </submittedName>
</protein>
<dbReference type="InterPro" id="IPR036236">
    <property type="entry name" value="Znf_C2H2_sf"/>
</dbReference>
<dbReference type="Proteomes" id="UP000789396">
    <property type="component" value="Unassembled WGS sequence"/>
</dbReference>
<dbReference type="InterPro" id="IPR003656">
    <property type="entry name" value="Znf_BED"/>
</dbReference>
<evidence type="ECO:0000313" key="6">
    <source>
        <dbReference type="Proteomes" id="UP000789396"/>
    </source>
</evidence>
<evidence type="ECO:0000256" key="1">
    <source>
        <dbReference type="ARBA" id="ARBA00022723"/>
    </source>
</evidence>
<dbReference type="Pfam" id="PF02892">
    <property type="entry name" value="zf-BED"/>
    <property type="match status" value="1"/>
</dbReference>
<keyword evidence="6" id="KW-1185">Reference proteome</keyword>
<evidence type="ECO:0000256" key="3">
    <source>
        <dbReference type="ARBA" id="ARBA00022833"/>
    </source>
</evidence>
<dbReference type="GO" id="GO:0003677">
    <property type="term" value="F:DNA binding"/>
    <property type="evidence" value="ECO:0007669"/>
    <property type="project" value="InterPro"/>
</dbReference>
<feature type="non-terminal residue" evidence="5">
    <location>
        <position position="151"/>
    </location>
</feature>
<accession>A0A9N9GYC3</accession>